<evidence type="ECO:0000313" key="1">
    <source>
        <dbReference type="EMBL" id="EKB46524.1"/>
    </source>
</evidence>
<comment type="caution">
    <text evidence="1">The sequence shown here is derived from an EMBL/GenBank/DDBJ whole genome shotgun (WGS) entry which is preliminary data.</text>
</comment>
<dbReference type="RefSeq" id="WP_008404052.1">
    <property type="nucleotide sequence ID" value="NZ_AMCK01000002.1"/>
</dbReference>
<evidence type="ECO:0000313" key="2">
    <source>
        <dbReference type="Proteomes" id="UP000004738"/>
    </source>
</evidence>
<accession>K1LQM6</accession>
<gene>
    <name evidence="1" type="ORF">B857_00734</name>
</gene>
<keyword evidence="2" id="KW-1185">Reference proteome</keyword>
<dbReference type="PATRIC" id="fig|1224748.3.peg.732"/>
<reference evidence="1 2" key="1">
    <citation type="journal article" date="2012" name="J. Bacteriol.">
        <title>Draft Genome Sequence of Bacillus isronensis Strain B3W22, Isolated from the Upper Atmosphere.</title>
        <authorList>
            <person name="Shivaji S."/>
            <person name="Ara S."/>
            <person name="Singh S.K."/>
            <person name="Bandi S."/>
            <person name="Singh A."/>
            <person name="Pinnaka A.K."/>
        </authorList>
    </citation>
    <scope>NUCLEOTIDE SEQUENCE [LARGE SCALE GENOMIC DNA]</scope>
    <source>
        <strain evidence="1 2">B3W22</strain>
    </source>
</reference>
<dbReference type="AlphaFoldDB" id="K1LQM6"/>
<protein>
    <submittedName>
        <fullName evidence="1">Uncharacterized protein</fullName>
    </submittedName>
</protein>
<name>K1LQM6_9BACL</name>
<dbReference type="PROSITE" id="PS51257">
    <property type="entry name" value="PROKAR_LIPOPROTEIN"/>
    <property type="match status" value="1"/>
</dbReference>
<sequence>MNRYLSIAIGFLSMFLLAGCIGENYDFSPPTVMVFTPDGDDFQETLAEANIDWEYDDKYNKETEDIQALADMQNNIYFKPRELVTLNMENGTFDPNKIKVSVMQNENKIELEYFIVNQTFNVPKEKGKYILIVDIETDKGTAQFVGNIVVQ</sequence>
<organism evidence="1 2">
    <name type="scientific">Solibacillus isronensis B3W22</name>
    <dbReference type="NCBI Taxonomy" id="1224748"/>
    <lineage>
        <taxon>Bacteria</taxon>
        <taxon>Bacillati</taxon>
        <taxon>Bacillota</taxon>
        <taxon>Bacilli</taxon>
        <taxon>Bacillales</taxon>
        <taxon>Caryophanaceae</taxon>
        <taxon>Solibacillus</taxon>
    </lineage>
</organism>
<dbReference type="EMBL" id="AMCK01000002">
    <property type="protein sequence ID" value="EKB46524.1"/>
    <property type="molecule type" value="Genomic_DNA"/>
</dbReference>
<dbReference type="Proteomes" id="UP000004738">
    <property type="component" value="Unassembled WGS sequence"/>
</dbReference>
<proteinExistence type="predicted"/>